<proteinExistence type="predicted"/>
<dbReference type="Proteomes" id="UP000660262">
    <property type="component" value="Unassembled WGS sequence"/>
</dbReference>
<feature type="region of interest" description="Disordered" evidence="1">
    <location>
        <begin position="1"/>
        <end position="43"/>
    </location>
</feature>
<dbReference type="EMBL" id="BNJQ01000024">
    <property type="protein sequence ID" value="GHP09248.1"/>
    <property type="molecule type" value="Genomic_DNA"/>
</dbReference>
<feature type="compositionally biased region" description="Low complexity" evidence="1">
    <location>
        <begin position="25"/>
        <end position="43"/>
    </location>
</feature>
<sequence>MSPVSNDVIDLTADSPPPPAGAGAGASAGASRAASSSLSRAQQQALLDEVCDEVLAGRARRSLLKPAHDDDDPTSAATDAGAGAGAGAGASGVSTTRTLIMTTFQQSVFDEEGSSGTTTTHVMEVMLTDGTKRPARSIFEWLQQFCVEQVALRTALRKRGVAVPEDDDDEDCLEEMPCLLARADKFRVPQLCMGCGDWWTMWNLCKKEEKEVLEAHRIALMTACAAKIVLQKLDVTNTIWKLIEPLVTPTWKQSLQSFPCKKDDVATFITHISSGECPKRFFQKKDDENAEAFWECDHEDGEYGAYLLSTSPDLNARGVAQGDIHGPRFHVPRGWKQVKKY</sequence>
<accession>A0A830HQQ9</accession>
<organism evidence="2 3">
    <name type="scientific">Pycnococcus provasolii</name>
    <dbReference type="NCBI Taxonomy" id="41880"/>
    <lineage>
        <taxon>Eukaryota</taxon>
        <taxon>Viridiplantae</taxon>
        <taxon>Chlorophyta</taxon>
        <taxon>Pseudoscourfieldiophyceae</taxon>
        <taxon>Pseudoscourfieldiales</taxon>
        <taxon>Pycnococcaceae</taxon>
        <taxon>Pycnococcus</taxon>
    </lineage>
</organism>
<dbReference type="OrthoDB" id="10663528at2759"/>
<name>A0A830HQQ9_9CHLO</name>
<dbReference type="AlphaFoldDB" id="A0A830HQQ9"/>
<comment type="caution">
    <text evidence="2">The sequence shown here is derived from an EMBL/GenBank/DDBJ whole genome shotgun (WGS) entry which is preliminary data.</text>
</comment>
<evidence type="ECO:0000313" key="3">
    <source>
        <dbReference type="Proteomes" id="UP000660262"/>
    </source>
</evidence>
<evidence type="ECO:0000256" key="1">
    <source>
        <dbReference type="SAM" id="MobiDB-lite"/>
    </source>
</evidence>
<keyword evidence="3" id="KW-1185">Reference proteome</keyword>
<feature type="region of interest" description="Disordered" evidence="1">
    <location>
        <begin position="62"/>
        <end position="91"/>
    </location>
</feature>
<evidence type="ECO:0000313" key="2">
    <source>
        <dbReference type="EMBL" id="GHP09248.1"/>
    </source>
</evidence>
<reference evidence="2" key="1">
    <citation type="submission" date="2020-10" db="EMBL/GenBank/DDBJ databases">
        <title>Unveiling of a novel bifunctional photoreceptor, Dualchrome1, isolated from a cosmopolitan green alga.</title>
        <authorList>
            <person name="Suzuki S."/>
            <person name="Kawachi M."/>
        </authorList>
    </citation>
    <scope>NUCLEOTIDE SEQUENCE</scope>
    <source>
        <strain evidence="2">NIES 2893</strain>
    </source>
</reference>
<gene>
    <name evidence="2" type="ORF">PPROV_000798500</name>
</gene>
<protein>
    <submittedName>
        <fullName evidence="2">Uncharacterized protein</fullName>
    </submittedName>
</protein>